<name>A0A8H4TUD0_9HYPO</name>
<dbReference type="OrthoDB" id="1193027at2759"/>
<feature type="compositionally biased region" description="Low complexity" evidence="10">
    <location>
        <begin position="214"/>
        <end position="235"/>
    </location>
</feature>
<evidence type="ECO:0000256" key="5">
    <source>
        <dbReference type="ARBA" id="ARBA00022622"/>
    </source>
</evidence>
<feature type="compositionally biased region" description="Polar residues" evidence="10">
    <location>
        <begin position="106"/>
        <end position="116"/>
    </location>
</feature>
<evidence type="ECO:0000259" key="12">
    <source>
        <dbReference type="PROSITE" id="PS52012"/>
    </source>
</evidence>
<feature type="compositionally biased region" description="Polar residues" evidence="10">
    <location>
        <begin position="157"/>
        <end position="166"/>
    </location>
</feature>
<reference evidence="13" key="1">
    <citation type="journal article" date="2020" name="BMC Genomics">
        <title>Correction to: Identification and distribution of gene clusters required for synthesis of sphingolipid metabolism inhibitors in diverse species of the filamentous fungus Fusarium.</title>
        <authorList>
            <person name="Kim H.S."/>
            <person name="Lohmar J.M."/>
            <person name="Busman M."/>
            <person name="Brown D.W."/>
            <person name="Naumann T.A."/>
            <person name="Divon H.H."/>
            <person name="Lysoe E."/>
            <person name="Uhlig S."/>
            <person name="Proctor R.H."/>
        </authorList>
    </citation>
    <scope>NUCLEOTIDE SEQUENCE</scope>
    <source>
        <strain evidence="13">NRRL 20472</strain>
    </source>
</reference>
<evidence type="ECO:0000256" key="8">
    <source>
        <dbReference type="ARBA" id="ARBA00023288"/>
    </source>
</evidence>
<keyword evidence="5" id="KW-0472">Membrane</keyword>
<comment type="caution">
    <text evidence="13">The sequence shown here is derived from an EMBL/GenBank/DDBJ whole genome shotgun (WGS) entry which is preliminary data.</text>
</comment>
<organism evidence="13 14">
    <name type="scientific">Fusarium sarcochroum</name>
    <dbReference type="NCBI Taxonomy" id="1208366"/>
    <lineage>
        <taxon>Eukaryota</taxon>
        <taxon>Fungi</taxon>
        <taxon>Dikarya</taxon>
        <taxon>Ascomycota</taxon>
        <taxon>Pezizomycotina</taxon>
        <taxon>Sordariomycetes</taxon>
        <taxon>Hypocreomycetidae</taxon>
        <taxon>Hypocreales</taxon>
        <taxon>Nectriaceae</taxon>
        <taxon>Fusarium</taxon>
        <taxon>Fusarium lateritium species complex</taxon>
    </lineage>
</organism>
<feature type="region of interest" description="Disordered" evidence="10">
    <location>
        <begin position="90"/>
        <end position="235"/>
    </location>
</feature>
<feature type="domain" description="CFEM" evidence="12">
    <location>
        <begin position="1"/>
        <end position="110"/>
    </location>
</feature>
<feature type="compositionally biased region" description="Low complexity" evidence="10">
    <location>
        <begin position="124"/>
        <end position="138"/>
    </location>
</feature>
<keyword evidence="4" id="KW-0964">Secreted</keyword>
<evidence type="ECO:0000256" key="3">
    <source>
        <dbReference type="ARBA" id="ARBA00010031"/>
    </source>
</evidence>
<evidence type="ECO:0000256" key="4">
    <source>
        <dbReference type="ARBA" id="ARBA00022525"/>
    </source>
</evidence>
<dbReference type="Proteomes" id="UP000622797">
    <property type="component" value="Unassembled WGS sequence"/>
</dbReference>
<reference evidence="13" key="2">
    <citation type="submission" date="2020-05" db="EMBL/GenBank/DDBJ databases">
        <authorList>
            <person name="Kim H.-S."/>
            <person name="Proctor R.H."/>
            <person name="Brown D.W."/>
        </authorList>
    </citation>
    <scope>NUCLEOTIDE SEQUENCE</scope>
    <source>
        <strain evidence="13">NRRL 20472</strain>
    </source>
</reference>
<dbReference type="InterPro" id="IPR008427">
    <property type="entry name" value="Extracellular_membr_CFEM_dom"/>
</dbReference>
<evidence type="ECO:0000256" key="7">
    <source>
        <dbReference type="ARBA" id="ARBA00023157"/>
    </source>
</evidence>
<evidence type="ECO:0000256" key="9">
    <source>
        <dbReference type="PROSITE-ProRule" id="PRU01356"/>
    </source>
</evidence>
<evidence type="ECO:0000313" key="13">
    <source>
        <dbReference type="EMBL" id="KAF4964326.1"/>
    </source>
</evidence>
<dbReference type="GO" id="GO:0005576">
    <property type="term" value="C:extracellular region"/>
    <property type="evidence" value="ECO:0007669"/>
    <property type="project" value="UniProtKB-SubCell"/>
</dbReference>
<proteinExistence type="inferred from homology"/>
<evidence type="ECO:0000256" key="10">
    <source>
        <dbReference type="SAM" id="MobiDB-lite"/>
    </source>
</evidence>
<evidence type="ECO:0000256" key="1">
    <source>
        <dbReference type="ARBA" id="ARBA00004589"/>
    </source>
</evidence>
<gene>
    <name evidence="13" type="ORF">FSARC_7732</name>
</gene>
<keyword evidence="6 11" id="KW-0732">Signal</keyword>
<accession>A0A8H4TUD0</accession>
<keyword evidence="5" id="KW-0336">GPI-anchor</keyword>
<keyword evidence="7" id="KW-1015">Disulfide bond</keyword>
<dbReference type="AlphaFoldDB" id="A0A8H4TUD0"/>
<evidence type="ECO:0000256" key="11">
    <source>
        <dbReference type="SAM" id="SignalP"/>
    </source>
</evidence>
<sequence>MKTSAAAQLALFTASAMAAGSSTCAIDCFQGLITNGPPMQCKEATNYLCFCTMPTLQDGFVQCVNKDCGDEKDAAIGWANDLCKKLGHPIDLDTPEGSPKTDETTDSNAPPTSTSNKAKETTEAQKASTTEAAQTTTTEPDHTASKTQNSSDDETSEQLSETTAIELTSAAANSTSSIAKNTASKPKETAESQGSDSAEETTAERVQPTGDSVATFTGSATPSSTSGSDDSNVGNFVAAPDFLVAAGAAAAVWQLL</sequence>
<keyword evidence="5" id="KW-0325">Glycoprotein</keyword>
<feature type="chain" id="PRO_5034378018" description="CFEM domain-containing protein" evidence="11">
    <location>
        <begin position="19"/>
        <end position="256"/>
    </location>
</feature>
<dbReference type="EMBL" id="JABEXW010000417">
    <property type="protein sequence ID" value="KAF4964326.1"/>
    <property type="molecule type" value="Genomic_DNA"/>
</dbReference>
<keyword evidence="8" id="KW-0449">Lipoprotein</keyword>
<feature type="signal peptide" evidence="11">
    <location>
        <begin position="1"/>
        <end position="18"/>
    </location>
</feature>
<comment type="subcellular location">
    <subcellularLocation>
        <location evidence="1">Membrane</location>
        <topology evidence="1">Lipid-anchor</topology>
        <topology evidence="1">GPI-anchor</topology>
    </subcellularLocation>
    <subcellularLocation>
        <location evidence="2">Secreted</location>
    </subcellularLocation>
</comment>
<dbReference type="Pfam" id="PF05730">
    <property type="entry name" value="CFEM"/>
    <property type="match status" value="1"/>
</dbReference>
<keyword evidence="14" id="KW-1185">Reference proteome</keyword>
<protein>
    <recommendedName>
        <fullName evidence="12">CFEM domain-containing protein</fullName>
    </recommendedName>
</protein>
<comment type="similarity">
    <text evidence="3">Belongs to the RBT5 family.</text>
</comment>
<comment type="caution">
    <text evidence="9">Lacks conserved residue(s) required for the propagation of feature annotation.</text>
</comment>
<evidence type="ECO:0000256" key="2">
    <source>
        <dbReference type="ARBA" id="ARBA00004613"/>
    </source>
</evidence>
<feature type="compositionally biased region" description="Low complexity" evidence="10">
    <location>
        <begin position="168"/>
        <end position="184"/>
    </location>
</feature>
<evidence type="ECO:0000313" key="14">
    <source>
        <dbReference type="Proteomes" id="UP000622797"/>
    </source>
</evidence>
<dbReference type="PROSITE" id="PS52012">
    <property type="entry name" value="CFEM"/>
    <property type="match status" value="1"/>
</dbReference>
<dbReference type="GO" id="GO:0098552">
    <property type="term" value="C:side of membrane"/>
    <property type="evidence" value="ECO:0007669"/>
    <property type="project" value="UniProtKB-KW"/>
</dbReference>
<evidence type="ECO:0000256" key="6">
    <source>
        <dbReference type="ARBA" id="ARBA00022729"/>
    </source>
</evidence>